<dbReference type="Pfam" id="PF01451">
    <property type="entry name" value="LMWPc"/>
    <property type="match status" value="1"/>
</dbReference>
<dbReference type="PANTHER" id="PTHR11717:SF31">
    <property type="entry name" value="LOW MOLECULAR WEIGHT PROTEIN-TYROSINE-PHOSPHATASE ETP-RELATED"/>
    <property type="match status" value="1"/>
</dbReference>
<proteinExistence type="inferred from homology"/>
<keyword evidence="2" id="KW-0378">Hydrolase</keyword>
<dbReference type="InterPro" id="IPR017867">
    <property type="entry name" value="Tyr_phospatase_low_mol_wt"/>
</dbReference>
<dbReference type="PANTHER" id="PTHR11717">
    <property type="entry name" value="LOW MOLECULAR WEIGHT PROTEIN TYROSINE PHOSPHATASE"/>
    <property type="match status" value="1"/>
</dbReference>
<reference evidence="5 6" key="1">
    <citation type="submission" date="2024-09" db="EMBL/GenBank/DDBJ databases">
        <authorList>
            <person name="Sun Q."/>
            <person name="Mori K."/>
        </authorList>
    </citation>
    <scope>NUCLEOTIDE SEQUENCE [LARGE SCALE GENOMIC DNA]</scope>
    <source>
        <strain evidence="5 6">CCM 7759</strain>
    </source>
</reference>
<protein>
    <submittedName>
        <fullName evidence="5">Low molecular weight protein arginine phosphatase</fullName>
    </submittedName>
</protein>
<keyword evidence="3" id="KW-0904">Protein phosphatase</keyword>
<name>A0ABV6DUS4_9BACL</name>
<dbReference type="CDD" id="cd16344">
    <property type="entry name" value="LMWPAP"/>
    <property type="match status" value="1"/>
</dbReference>
<evidence type="ECO:0000313" key="5">
    <source>
        <dbReference type="EMBL" id="MFC0216410.1"/>
    </source>
</evidence>
<dbReference type="Gene3D" id="3.40.50.2300">
    <property type="match status" value="1"/>
</dbReference>
<dbReference type="InterPro" id="IPR036196">
    <property type="entry name" value="Ptyr_pPase_sf"/>
</dbReference>
<dbReference type="InterPro" id="IPR023485">
    <property type="entry name" value="Ptyr_pPase"/>
</dbReference>
<dbReference type="InterPro" id="IPR050438">
    <property type="entry name" value="LMW_PTPase"/>
</dbReference>
<sequence length="192" mass="21226">MRILFVCTGNTCRSPMAEGLFRDLARKEGLEAEVRSAGVAAFDGDRISRHSATILEQRGIPADMSSSALTKEHIAWADLILTMTLSHKRAVVQRHPDAIDKTYTLREYVEQGGGSDDALQAQEQLIAEMELKRALGQTIPADDYSKLRDLQRRAPETDIADPFGGSLSTYQAAAQEIEASLRKLIAKLRNQQ</sequence>
<comment type="similarity">
    <text evidence="1">Belongs to the low molecular weight phosphotyrosine protein phosphatase family.</text>
</comment>
<comment type="caution">
    <text evidence="5">The sequence shown here is derived from an EMBL/GenBank/DDBJ whole genome shotgun (WGS) entry which is preliminary data.</text>
</comment>
<evidence type="ECO:0000259" key="4">
    <source>
        <dbReference type="SMART" id="SM00226"/>
    </source>
</evidence>
<feature type="domain" description="Phosphotyrosine protein phosphatase I" evidence="4">
    <location>
        <begin position="1"/>
        <end position="187"/>
    </location>
</feature>
<dbReference type="SMART" id="SM00226">
    <property type="entry name" value="LMWPc"/>
    <property type="match status" value="1"/>
</dbReference>
<dbReference type="EMBL" id="JBHLWN010000120">
    <property type="protein sequence ID" value="MFC0216410.1"/>
    <property type="molecule type" value="Genomic_DNA"/>
</dbReference>
<evidence type="ECO:0000256" key="1">
    <source>
        <dbReference type="ARBA" id="ARBA00011063"/>
    </source>
</evidence>
<dbReference type="RefSeq" id="WP_377474563.1">
    <property type="nucleotide sequence ID" value="NZ_JBHLWN010000120.1"/>
</dbReference>
<gene>
    <name evidence="5" type="ORF">ACFFK0_28845</name>
</gene>
<evidence type="ECO:0000256" key="3">
    <source>
        <dbReference type="ARBA" id="ARBA00022912"/>
    </source>
</evidence>
<keyword evidence="6" id="KW-1185">Reference proteome</keyword>
<dbReference type="Proteomes" id="UP001589776">
    <property type="component" value="Unassembled WGS sequence"/>
</dbReference>
<dbReference type="SUPFAM" id="SSF52788">
    <property type="entry name" value="Phosphotyrosine protein phosphatases I"/>
    <property type="match status" value="1"/>
</dbReference>
<dbReference type="PRINTS" id="PR00719">
    <property type="entry name" value="LMWPTPASE"/>
</dbReference>
<evidence type="ECO:0000313" key="6">
    <source>
        <dbReference type="Proteomes" id="UP001589776"/>
    </source>
</evidence>
<accession>A0ABV6DUS4</accession>
<evidence type="ECO:0000256" key="2">
    <source>
        <dbReference type="ARBA" id="ARBA00022801"/>
    </source>
</evidence>
<organism evidence="5 6">
    <name type="scientific">Paenibacillus chartarius</name>
    <dbReference type="NCBI Taxonomy" id="747481"/>
    <lineage>
        <taxon>Bacteria</taxon>
        <taxon>Bacillati</taxon>
        <taxon>Bacillota</taxon>
        <taxon>Bacilli</taxon>
        <taxon>Bacillales</taxon>
        <taxon>Paenibacillaceae</taxon>
        <taxon>Paenibacillus</taxon>
    </lineage>
</organism>